<evidence type="ECO:0000256" key="3">
    <source>
        <dbReference type="ARBA" id="ARBA00022448"/>
    </source>
</evidence>
<keyword evidence="11" id="KW-1185">Reference proteome</keyword>
<gene>
    <name evidence="10" type="ORF">yc1106_06296</name>
</gene>
<dbReference type="AlphaFoldDB" id="A0A9Q8ZBF6"/>
<sequence length="594" mass="65548">MSPPPAYTRHDIVPAYHSPAVRNSRASPISAISLSTTYSPPKISMLDSITPVDSSTTATETNADAERAMSLRQGIRLYPKAIAWSVLISMALIMEGYSTILVPNLFSMDTFKKEFGDIQPSGEYEVSSLWQSAFVNGGLAGQILGLFLTGTLAEFVGYRRTLMAGLVAMTAIISVPVCAKTRAALLVGQCLSGIPWGLFQCVCTVYAVDVCPVALRAYLTTWINACWVLGQLIASVVLRKMSTDTTAWSYRMPLALQWVFPIPVFIAVYYAPESPWWLLRQDLFAEAKQSLRRLRTKPNHVTDIEFDASLKATLNHMVQTNAKEMEIQSGTSYKECFKGVDRRRTEITCMVWMIQTLCGGPMMGFSTYFYEQAGLGTSHAYSLSLGQFALGLFGVFVSWALMTRFGRRTLYLSGQLLTFFCVFLIGVLACAPRLPSFSVASPAPNSSSPQAVDVPPATLDWGIAALMLVFTLTYDATTGPICYALVGEIPSTRLRGKTIVLARNCYNISGIIANVITPRMLNPTAWNWGARSGFFWAGTSIIGLVWSWVRLPEPKDRTFAELDELFELKIPARRFKTTDLSSGMRRADEMTEVA</sequence>
<evidence type="ECO:0000256" key="6">
    <source>
        <dbReference type="ARBA" id="ARBA00023136"/>
    </source>
</evidence>
<dbReference type="Pfam" id="PF00083">
    <property type="entry name" value="Sugar_tr"/>
    <property type="match status" value="1"/>
</dbReference>
<evidence type="ECO:0000256" key="2">
    <source>
        <dbReference type="ARBA" id="ARBA00010992"/>
    </source>
</evidence>
<dbReference type="PROSITE" id="PS50850">
    <property type="entry name" value="MFS"/>
    <property type="match status" value="1"/>
</dbReference>
<evidence type="ECO:0000256" key="1">
    <source>
        <dbReference type="ARBA" id="ARBA00004141"/>
    </source>
</evidence>
<dbReference type="FunFam" id="1.20.1250.20:FF:000078">
    <property type="entry name" value="MFS maltose transporter, putative"/>
    <property type="match status" value="1"/>
</dbReference>
<keyword evidence="3 7" id="KW-0813">Transport</keyword>
<feature type="transmembrane region" description="Helical" evidence="8">
    <location>
        <begin position="250"/>
        <end position="271"/>
    </location>
</feature>
<dbReference type="PANTHER" id="PTHR48022:SF5">
    <property type="entry name" value="ALPHA-GLUCOSIDES PERMEASE MPH2-RELATED"/>
    <property type="match status" value="1"/>
</dbReference>
<feature type="transmembrane region" description="Helical" evidence="8">
    <location>
        <begin position="528"/>
        <end position="549"/>
    </location>
</feature>
<dbReference type="SUPFAM" id="SSF103473">
    <property type="entry name" value="MFS general substrate transporter"/>
    <property type="match status" value="1"/>
</dbReference>
<evidence type="ECO:0000256" key="4">
    <source>
        <dbReference type="ARBA" id="ARBA00022692"/>
    </source>
</evidence>
<feature type="transmembrane region" description="Helical" evidence="8">
    <location>
        <begin position="183"/>
        <end position="208"/>
    </location>
</feature>
<proteinExistence type="inferred from homology"/>
<dbReference type="GO" id="GO:0016020">
    <property type="term" value="C:membrane"/>
    <property type="evidence" value="ECO:0007669"/>
    <property type="project" value="UniProtKB-SubCell"/>
</dbReference>
<reference evidence="10" key="1">
    <citation type="submission" date="2021-12" db="EMBL/GenBank/DDBJ databases">
        <title>Curvularia clavata genome.</title>
        <authorList>
            <person name="Cao Y."/>
        </authorList>
    </citation>
    <scope>NUCLEOTIDE SEQUENCE</scope>
    <source>
        <strain evidence="10">Yc1106</strain>
    </source>
</reference>
<organism evidence="10 11">
    <name type="scientific">Curvularia clavata</name>
    <dbReference type="NCBI Taxonomy" id="95742"/>
    <lineage>
        <taxon>Eukaryota</taxon>
        <taxon>Fungi</taxon>
        <taxon>Dikarya</taxon>
        <taxon>Ascomycota</taxon>
        <taxon>Pezizomycotina</taxon>
        <taxon>Dothideomycetes</taxon>
        <taxon>Pleosporomycetidae</taxon>
        <taxon>Pleosporales</taxon>
        <taxon>Pleosporineae</taxon>
        <taxon>Pleosporaceae</taxon>
        <taxon>Curvularia</taxon>
    </lineage>
</organism>
<dbReference type="InterPro" id="IPR003663">
    <property type="entry name" value="Sugar/inositol_transpt"/>
</dbReference>
<dbReference type="Gene3D" id="1.20.1250.20">
    <property type="entry name" value="MFS general substrate transporter like domains"/>
    <property type="match status" value="1"/>
</dbReference>
<evidence type="ECO:0000313" key="11">
    <source>
        <dbReference type="Proteomes" id="UP001056012"/>
    </source>
</evidence>
<dbReference type="Proteomes" id="UP001056012">
    <property type="component" value="Chromosome 4"/>
</dbReference>
<dbReference type="InterPro" id="IPR036259">
    <property type="entry name" value="MFS_trans_sf"/>
</dbReference>
<dbReference type="EMBL" id="CP089277">
    <property type="protein sequence ID" value="USP79022.1"/>
    <property type="molecule type" value="Genomic_DNA"/>
</dbReference>
<feature type="transmembrane region" description="Helical" evidence="8">
    <location>
        <begin position="498"/>
        <end position="516"/>
    </location>
</feature>
<keyword evidence="6 8" id="KW-0472">Membrane</keyword>
<dbReference type="OrthoDB" id="6612291at2759"/>
<feature type="transmembrane region" description="Helical" evidence="8">
    <location>
        <begin position="347"/>
        <end position="369"/>
    </location>
</feature>
<evidence type="ECO:0000256" key="8">
    <source>
        <dbReference type="SAM" id="Phobius"/>
    </source>
</evidence>
<dbReference type="InterPro" id="IPR005828">
    <property type="entry name" value="MFS_sugar_transport-like"/>
</dbReference>
<feature type="transmembrane region" description="Helical" evidence="8">
    <location>
        <begin position="161"/>
        <end position="177"/>
    </location>
</feature>
<feature type="transmembrane region" description="Helical" evidence="8">
    <location>
        <begin position="129"/>
        <end position="149"/>
    </location>
</feature>
<evidence type="ECO:0000259" key="9">
    <source>
        <dbReference type="PROSITE" id="PS50850"/>
    </source>
</evidence>
<feature type="domain" description="Major facilitator superfamily (MFS) profile" evidence="9">
    <location>
        <begin position="84"/>
        <end position="555"/>
    </location>
</feature>
<name>A0A9Q8ZBF6_CURCL</name>
<accession>A0A9Q8ZBF6</accession>
<dbReference type="GO" id="GO:0005351">
    <property type="term" value="F:carbohydrate:proton symporter activity"/>
    <property type="evidence" value="ECO:0007669"/>
    <property type="project" value="TreeGrafter"/>
</dbReference>
<feature type="transmembrane region" description="Helical" evidence="8">
    <location>
        <begin position="409"/>
        <end position="429"/>
    </location>
</feature>
<feature type="transmembrane region" description="Helical" evidence="8">
    <location>
        <begin position="215"/>
        <end position="238"/>
    </location>
</feature>
<dbReference type="NCBIfam" id="TIGR00879">
    <property type="entry name" value="SP"/>
    <property type="match status" value="1"/>
</dbReference>
<evidence type="ECO:0000256" key="5">
    <source>
        <dbReference type="ARBA" id="ARBA00022989"/>
    </source>
</evidence>
<protein>
    <recommendedName>
        <fullName evidence="9">Major facilitator superfamily (MFS) profile domain-containing protein</fullName>
    </recommendedName>
</protein>
<keyword evidence="4 8" id="KW-0812">Transmembrane</keyword>
<dbReference type="VEuPathDB" id="FungiDB:yc1106_06296"/>
<feature type="transmembrane region" description="Helical" evidence="8">
    <location>
        <begin position="381"/>
        <end position="402"/>
    </location>
</feature>
<evidence type="ECO:0000256" key="7">
    <source>
        <dbReference type="RuleBase" id="RU003346"/>
    </source>
</evidence>
<keyword evidence="5 8" id="KW-1133">Transmembrane helix</keyword>
<feature type="transmembrane region" description="Helical" evidence="8">
    <location>
        <begin position="81"/>
        <end position="102"/>
    </location>
</feature>
<comment type="subcellular location">
    <subcellularLocation>
        <location evidence="1">Membrane</location>
        <topology evidence="1">Multi-pass membrane protein</topology>
    </subcellularLocation>
</comment>
<evidence type="ECO:0000313" key="10">
    <source>
        <dbReference type="EMBL" id="USP79022.1"/>
    </source>
</evidence>
<comment type="similarity">
    <text evidence="2 7">Belongs to the major facilitator superfamily. Sugar transporter (TC 2.A.1.1) family.</text>
</comment>
<dbReference type="InterPro" id="IPR020846">
    <property type="entry name" value="MFS_dom"/>
</dbReference>
<feature type="transmembrane region" description="Helical" evidence="8">
    <location>
        <begin position="461"/>
        <end position="486"/>
    </location>
</feature>
<dbReference type="InterPro" id="IPR050360">
    <property type="entry name" value="MFS_Sugar_Transporters"/>
</dbReference>
<dbReference type="PANTHER" id="PTHR48022">
    <property type="entry name" value="PLASTIDIC GLUCOSE TRANSPORTER 4"/>
    <property type="match status" value="1"/>
</dbReference>